<dbReference type="PANTHER" id="PTHR42928">
    <property type="entry name" value="TRICARBOXYLATE-BINDING PROTEIN"/>
    <property type="match status" value="1"/>
</dbReference>
<evidence type="ECO:0000313" key="3">
    <source>
        <dbReference type="Proteomes" id="UP001168613"/>
    </source>
</evidence>
<dbReference type="InterPro" id="IPR042100">
    <property type="entry name" value="Bug_dom1"/>
</dbReference>
<dbReference type="Gene3D" id="3.40.190.150">
    <property type="entry name" value="Bordetella uptake gene, domain 1"/>
    <property type="match status" value="1"/>
</dbReference>
<organism evidence="2 3">
    <name type="scientific">Alcaligenes endophyticus</name>
    <dbReference type="NCBI Taxonomy" id="1929088"/>
    <lineage>
        <taxon>Bacteria</taxon>
        <taxon>Pseudomonadati</taxon>
        <taxon>Pseudomonadota</taxon>
        <taxon>Betaproteobacteria</taxon>
        <taxon>Burkholderiales</taxon>
        <taxon>Alcaligenaceae</taxon>
        <taxon>Alcaligenes</taxon>
    </lineage>
</organism>
<dbReference type="Proteomes" id="UP001168613">
    <property type="component" value="Unassembled WGS sequence"/>
</dbReference>
<dbReference type="PANTHER" id="PTHR42928:SF5">
    <property type="entry name" value="BLR1237 PROTEIN"/>
    <property type="match status" value="1"/>
</dbReference>
<comment type="similarity">
    <text evidence="1">Belongs to the UPF0065 (bug) family.</text>
</comment>
<dbReference type="RefSeq" id="WP_266123397.1">
    <property type="nucleotide sequence ID" value="NZ_JAJHNU010000004.1"/>
</dbReference>
<gene>
    <name evidence="2" type="ORF">LMS43_13895</name>
</gene>
<evidence type="ECO:0000313" key="2">
    <source>
        <dbReference type="EMBL" id="MDN4122382.1"/>
    </source>
</evidence>
<dbReference type="CDD" id="cd07012">
    <property type="entry name" value="PBP2_Bug_TTT"/>
    <property type="match status" value="1"/>
</dbReference>
<name>A0ABT8EM51_9BURK</name>
<dbReference type="InterPro" id="IPR005064">
    <property type="entry name" value="BUG"/>
</dbReference>
<dbReference type="Gene3D" id="3.40.190.10">
    <property type="entry name" value="Periplasmic binding protein-like II"/>
    <property type="match status" value="1"/>
</dbReference>
<evidence type="ECO:0000256" key="1">
    <source>
        <dbReference type="ARBA" id="ARBA00006987"/>
    </source>
</evidence>
<keyword evidence="3" id="KW-1185">Reference proteome</keyword>
<dbReference type="PIRSF" id="PIRSF017082">
    <property type="entry name" value="YflP"/>
    <property type="match status" value="1"/>
</dbReference>
<protein>
    <submittedName>
        <fullName evidence="2">Tripartite tricarboxylate transporter substrate binding protein</fullName>
    </submittedName>
</protein>
<comment type="caution">
    <text evidence="2">The sequence shown here is derived from an EMBL/GenBank/DDBJ whole genome shotgun (WGS) entry which is preliminary data.</text>
</comment>
<dbReference type="Pfam" id="PF03401">
    <property type="entry name" value="TctC"/>
    <property type="match status" value="1"/>
</dbReference>
<dbReference type="EMBL" id="JAJHNU010000004">
    <property type="protein sequence ID" value="MDN4122382.1"/>
    <property type="molecule type" value="Genomic_DNA"/>
</dbReference>
<dbReference type="SUPFAM" id="SSF53850">
    <property type="entry name" value="Periplasmic binding protein-like II"/>
    <property type="match status" value="1"/>
</dbReference>
<accession>A0ABT8EM51</accession>
<reference evidence="2" key="1">
    <citation type="submission" date="2021-11" db="EMBL/GenBank/DDBJ databases">
        <title>Draft genome sequence of Alcaligenes endophyticus type strain CCUG 75668T.</title>
        <authorList>
            <person name="Salva-Serra F."/>
            <person name="Duran R.E."/>
            <person name="Seeger M."/>
            <person name="Moore E.R.B."/>
            <person name="Jaen-Luchoro D."/>
        </authorList>
    </citation>
    <scope>NUCLEOTIDE SEQUENCE</scope>
    <source>
        <strain evidence="2">CCUG 75668</strain>
    </source>
</reference>
<sequence>MLMRSQAAAQAIKGIIKRGGVTVSLLAVAFAGPAAAVSWPERPVTIIVPFSAGGATDIVARQLSYALSKKWGQSVVVENKTGAGGNIGTGLVASAKPDGYTLLMASGANLTVNPHLYNNLAFNVETDFAPITNVAVGPMVVAVSESVKSADLAEFIQSAKADPGKYTIGSAGVGSQGHLAGENFQYAADIELSHIPYRGESAAFADLMAGQIDAVVGNIGAAFSPLSSRRIRILAVASDEPTDMLPDVPTAKQFGVDGFVNYGWFGLLAPAGTDAAIVDKVRTHVEEVLVEEENSKKLAELGMWGLANSPAEFKEQITRESAQWKQVIQERNITINN</sequence>
<proteinExistence type="inferred from homology"/>